<dbReference type="InterPro" id="IPR007169">
    <property type="entry name" value="RemA-like"/>
</dbReference>
<protein>
    <recommendedName>
        <fullName evidence="3">DUF370 domain-containing protein</fullName>
    </recommendedName>
</protein>
<organism evidence="1 2">
    <name type="scientific">Anaerosporomusa subterranea</name>
    <dbReference type="NCBI Taxonomy" id="1794912"/>
    <lineage>
        <taxon>Bacteria</taxon>
        <taxon>Bacillati</taxon>
        <taxon>Bacillota</taxon>
        <taxon>Negativicutes</taxon>
        <taxon>Acetonemataceae</taxon>
        <taxon>Anaerosporomusa</taxon>
    </lineage>
</organism>
<evidence type="ECO:0000313" key="1">
    <source>
        <dbReference type="EMBL" id="KYZ75707.1"/>
    </source>
</evidence>
<evidence type="ECO:0008006" key="3">
    <source>
        <dbReference type="Google" id="ProtNLM"/>
    </source>
</evidence>
<dbReference type="EMBL" id="LSGP01000020">
    <property type="protein sequence ID" value="KYZ75707.1"/>
    <property type="molecule type" value="Genomic_DNA"/>
</dbReference>
<dbReference type="OrthoDB" id="9811390at2"/>
<dbReference type="STRING" id="1794912.AXX12_10885"/>
<dbReference type="Pfam" id="PF04025">
    <property type="entry name" value="RemA-like"/>
    <property type="match status" value="1"/>
</dbReference>
<keyword evidence="2" id="KW-1185">Reference proteome</keyword>
<dbReference type="NCBIfam" id="NF046065">
    <property type="entry name" value="MtxRegRemB"/>
    <property type="match status" value="1"/>
</dbReference>
<dbReference type="RefSeq" id="WP_066243362.1">
    <property type="nucleotide sequence ID" value="NZ_LSGP01000020.1"/>
</dbReference>
<dbReference type="Proteomes" id="UP000076268">
    <property type="component" value="Unassembled WGS sequence"/>
</dbReference>
<reference evidence="1 2" key="1">
    <citation type="submission" date="2016-02" db="EMBL/GenBank/DDBJ databases">
        <title>Anaerosporomusa subterraneum gen. nov., sp. nov., a spore-forming obligate anaerobe isolated from saprolite.</title>
        <authorList>
            <person name="Choi J.K."/>
            <person name="Shah M."/>
            <person name="Yee N."/>
        </authorList>
    </citation>
    <scope>NUCLEOTIDE SEQUENCE [LARGE SCALE GENOMIC DNA]</scope>
    <source>
        <strain evidence="1 2">RU4</strain>
    </source>
</reference>
<proteinExistence type="predicted"/>
<dbReference type="AlphaFoldDB" id="A0A154BNZ0"/>
<comment type="caution">
    <text evidence="1">The sequence shown here is derived from an EMBL/GenBank/DDBJ whole genome shotgun (WGS) entry which is preliminary data.</text>
</comment>
<sequence>MFLHLGADTIIPLKNVILISDRKGNASGINSEFLNLMQEEGMIVDVSVGNPKSFVIADDKVYLSAISAFTLKKRAGTVIADFDEE</sequence>
<accession>A0A154BNZ0</accession>
<evidence type="ECO:0000313" key="2">
    <source>
        <dbReference type="Proteomes" id="UP000076268"/>
    </source>
</evidence>
<name>A0A154BNZ0_ANASB</name>
<gene>
    <name evidence="1" type="ORF">AXX12_10885</name>
</gene>